<dbReference type="OrthoDB" id="749318at2759"/>
<keyword evidence="2" id="KW-1133">Transmembrane helix</keyword>
<feature type="region of interest" description="Disordered" evidence="1">
    <location>
        <begin position="31"/>
        <end position="50"/>
    </location>
</feature>
<evidence type="ECO:0000256" key="3">
    <source>
        <dbReference type="SAM" id="SignalP"/>
    </source>
</evidence>
<keyword evidence="2" id="KW-0812">Transmembrane</keyword>
<comment type="caution">
    <text evidence="4">The sequence shown here is derived from an EMBL/GenBank/DDBJ whole genome shotgun (WGS) entry which is preliminary data.</text>
</comment>
<evidence type="ECO:0000256" key="1">
    <source>
        <dbReference type="SAM" id="MobiDB-lite"/>
    </source>
</evidence>
<dbReference type="Proteomes" id="UP000734854">
    <property type="component" value="Unassembled WGS sequence"/>
</dbReference>
<feature type="chain" id="PRO_5035240986" evidence="3">
    <location>
        <begin position="30"/>
        <end position="148"/>
    </location>
</feature>
<gene>
    <name evidence="4" type="ORF">ZIOFF_023552</name>
</gene>
<keyword evidence="3" id="KW-0732">Signal</keyword>
<feature type="region of interest" description="Disordered" evidence="1">
    <location>
        <begin position="68"/>
        <end position="87"/>
    </location>
</feature>
<sequence>MAPKNQGSQRGRTQRLVLCLLAICASGTADNDVRPSEHGLANQKDPGPASPAMIAFFRARPEEEALPEAQNVTWKVTPPGPQERRHPRTGLLAAGLAFGAVGAAILAVAAAAAAYAAHARRCGSGSGPAWAMGSARRRSGPEVRLGTP</sequence>
<dbReference type="AlphaFoldDB" id="A0A8J5H123"/>
<evidence type="ECO:0000313" key="4">
    <source>
        <dbReference type="EMBL" id="KAG6513239.1"/>
    </source>
</evidence>
<feature type="region of interest" description="Disordered" evidence="1">
    <location>
        <begin position="125"/>
        <end position="148"/>
    </location>
</feature>
<keyword evidence="5" id="KW-1185">Reference proteome</keyword>
<accession>A0A8J5H123</accession>
<name>A0A8J5H123_ZINOF</name>
<dbReference type="PANTHER" id="PTHR37189">
    <property type="entry name" value="CONCANAVALIN A-LIKE LECTIN/GLUCANASE DOMAIN-CONTAINING PROTEIN-RELATED"/>
    <property type="match status" value="1"/>
</dbReference>
<proteinExistence type="predicted"/>
<evidence type="ECO:0000313" key="5">
    <source>
        <dbReference type="Proteomes" id="UP000734854"/>
    </source>
</evidence>
<feature type="transmembrane region" description="Helical" evidence="2">
    <location>
        <begin position="91"/>
        <end position="116"/>
    </location>
</feature>
<evidence type="ECO:0000256" key="2">
    <source>
        <dbReference type="SAM" id="Phobius"/>
    </source>
</evidence>
<protein>
    <submittedName>
        <fullName evidence="4">Uncharacterized protein</fullName>
    </submittedName>
</protein>
<organism evidence="4 5">
    <name type="scientific">Zingiber officinale</name>
    <name type="common">Ginger</name>
    <name type="synonym">Amomum zingiber</name>
    <dbReference type="NCBI Taxonomy" id="94328"/>
    <lineage>
        <taxon>Eukaryota</taxon>
        <taxon>Viridiplantae</taxon>
        <taxon>Streptophyta</taxon>
        <taxon>Embryophyta</taxon>
        <taxon>Tracheophyta</taxon>
        <taxon>Spermatophyta</taxon>
        <taxon>Magnoliopsida</taxon>
        <taxon>Liliopsida</taxon>
        <taxon>Zingiberales</taxon>
        <taxon>Zingiberaceae</taxon>
        <taxon>Zingiber</taxon>
    </lineage>
</organism>
<dbReference type="EMBL" id="JACMSC010000007">
    <property type="protein sequence ID" value="KAG6513239.1"/>
    <property type="molecule type" value="Genomic_DNA"/>
</dbReference>
<dbReference type="PANTHER" id="PTHR37189:SF4">
    <property type="entry name" value="TRANSMEMBRANE PROTEIN"/>
    <property type="match status" value="1"/>
</dbReference>
<reference evidence="4 5" key="1">
    <citation type="submission" date="2020-08" db="EMBL/GenBank/DDBJ databases">
        <title>Plant Genome Project.</title>
        <authorList>
            <person name="Zhang R.-G."/>
        </authorList>
    </citation>
    <scope>NUCLEOTIDE SEQUENCE [LARGE SCALE GENOMIC DNA]</scope>
    <source>
        <tissue evidence="4">Rhizome</tissue>
    </source>
</reference>
<feature type="signal peptide" evidence="3">
    <location>
        <begin position="1"/>
        <end position="29"/>
    </location>
</feature>
<keyword evidence="2" id="KW-0472">Membrane</keyword>